<evidence type="ECO:0000256" key="1">
    <source>
        <dbReference type="SAM" id="MobiDB-lite"/>
    </source>
</evidence>
<organism evidence="2 3">
    <name type="scientific">Ricinus communis</name>
    <name type="common">Castor bean</name>
    <dbReference type="NCBI Taxonomy" id="3988"/>
    <lineage>
        <taxon>Eukaryota</taxon>
        <taxon>Viridiplantae</taxon>
        <taxon>Streptophyta</taxon>
        <taxon>Embryophyta</taxon>
        <taxon>Tracheophyta</taxon>
        <taxon>Spermatophyta</taxon>
        <taxon>Magnoliopsida</taxon>
        <taxon>eudicotyledons</taxon>
        <taxon>Gunneridae</taxon>
        <taxon>Pentapetalae</taxon>
        <taxon>rosids</taxon>
        <taxon>fabids</taxon>
        <taxon>Malpighiales</taxon>
        <taxon>Euphorbiaceae</taxon>
        <taxon>Acalyphoideae</taxon>
        <taxon>Acalypheae</taxon>
        <taxon>Ricinus</taxon>
    </lineage>
</organism>
<feature type="compositionally biased region" description="Polar residues" evidence="1">
    <location>
        <begin position="80"/>
        <end position="93"/>
    </location>
</feature>
<dbReference type="InParanoid" id="B9S2H0"/>
<feature type="compositionally biased region" description="Low complexity" evidence="1">
    <location>
        <begin position="94"/>
        <end position="103"/>
    </location>
</feature>
<reference evidence="3" key="1">
    <citation type="journal article" date="2010" name="Nat. Biotechnol.">
        <title>Draft genome sequence of the oilseed species Ricinus communis.</title>
        <authorList>
            <person name="Chan A.P."/>
            <person name="Crabtree J."/>
            <person name="Zhao Q."/>
            <person name="Lorenzi H."/>
            <person name="Orvis J."/>
            <person name="Puiu D."/>
            <person name="Melake-Berhan A."/>
            <person name="Jones K.M."/>
            <person name="Redman J."/>
            <person name="Chen G."/>
            <person name="Cahoon E.B."/>
            <person name="Gedil M."/>
            <person name="Stanke M."/>
            <person name="Haas B.J."/>
            <person name="Wortman J.R."/>
            <person name="Fraser-Liggett C.M."/>
            <person name="Ravel J."/>
            <person name="Rabinowicz P.D."/>
        </authorList>
    </citation>
    <scope>NUCLEOTIDE SEQUENCE [LARGE SCALE GENOMIC DNA]</scope>
    <source>
        <strain evidence="3">cv. Hale</strain>
    </source>
</reference>
<dbReference type="EMBL" id="EQ973849">
    <property type="protein sequence ID" value="EEF42244.1"/>
    <property type="molecule type" value="Genomic_DNA"/>
</dbReference>
<name>B9S2H0_RICCO</name>
<evidence type="ECO:0000313" key="3">
    <source>
        <dbReference type="Proteomes" id="UP000008311"/>
    </source>
</evidence>
<keyword evidence="3" id="KW-1185">Reference proteome</keyword>
<protein>
    <submittedName>
        <fullName evidence="2">Uncharacterized protein</fullName>
    </submittedName>
</protein>
<evidence type="ECO:0000313" key="2">
    <source>
        <dbReference type="EMBL" id="EEF42244.1"/>
    </source>
</evidence>
<gene>
    <name evidence="2" type="ORF">RCOM_0699440</name>
</gene>
<sequence length="128" mass="13815">MARKANKNKKKCLCEKTIELVVNIVKLSSISLASVSFRSTLRLPAAAGRLLSPVSGTHDDGAMPALCQPQKSRAAEGGLSSRSQWTTGSKRITSSSQKNSSSNDADIDVKASKFIRMIREKNMNSAFN</sequence>
<proteinExistence type="predicted"/>
<accession>B9S2H0</accession>
<dbReference type="AlphaFoldDB" id="B9S2H0"/>
<dbReference type="Proteomes" id="UP000008311">
    <property type="component" value="Unassembled WGS sequence"/>
</dbReference>
<feature type="region of interest" description="Disordered" evidence="1">
    <location>
        <begin position="71"/>
        <end position="105"/>
    </location>
</feature>